<dbReference type="AlphaFoldDB" id="A0A127HYC7"/>
<proteinExistence type="predicted"/>
<accession>A0A127HYC7</accession>
<dbReference type="KEGG" id="pazo:AYR47_15490"/>
<organism evidence="2 3">
    <name type="scientific">Pseudomonas azotoformans</name>
    <dbReference type="NCBI Taxonomy" id="47878"/>
    <lineage>
        <taxon>Bacteria</taxon>
        <taxon>Pseudomonadati</taxon>
        <taxon>Pseudomonadota</taxon>
        <taxon>Gammaproteobacteria</taxon>
        <taxon>Pseudomonadales</taxon>
        <taxon>Pseudomonadaceae</taxon>
        <taxon>Pseudomonas</taxon>
    </lineage>
</organism>
<reference evidence="2 3" key="1">
    <citation type="submission" date="2016-02" db="EMBL/GenBank/DDBJ databases">
        <title>Complete genome sequence of Pseudomonas azotoformans S4.</title>
        <authorList>
            <person name="Fang Y."/>
            <person name="Wu L."/>
            <person name="Feng G."/>
        </authorList>
    </citation>
    <scope>NUCLEOTIDE SEQUENCE [LARGE SCALE GENOMIC DNA]</scope>
    <source>
        <strain evidence="2 3">S4</strain>
    </source>
</reference>
<dbReference type="InterPro" id="IPR029063">
    <property type="entry name" value="SAM-dependent_MTases_sf"/>
</dbReference>
<evidence type="ECO:0000259" key="1">
    <source>
        <dbReference type="Pfam" id="PF13847"/>
    </source>
</evidence>
<sequence>MSDTKVSTTKKNVSQFEEDVRNTGSYAYTAEVLSSRYANARISKSIHEAYNFSGKKVLDLGCGDGTYTVEFISLGVKEIIGVDPASAAVDAAKEKAAKLGIENKAKFETGNIYELDELLQQHDFDCIVIRGVLHHLPDPAKAIAGLSNFSGAIVILEPNGNNPVLKLLERFSKYHIDHEERSFFPSLIRSWLVDANFKVRSTKFLNLVPMFCPDWMANLLERCTPIAEKLPALRNFACGQIVIVAEK</sequence>
<dbReference type="EMBL" id="CP014546">
    <property type="protein sequence ID" value="AMN79642.1"/>
    <property type="molecule type" value="Genomic_DNA"/>
</dbReference>
<dbReference type="Proteomes" id="UP000070516">
    <property type="component" value="Chromosome"/>
</dbReference>
<dbReference type="CDD" id="cd02440">
    <property type="entry name" value="AdoMet_MTases"/>
    <property type="match status" value="1"/>
</dbReference>
<dbReference type="InterPro" id="IPR025714">
    <property type="entry name" value="Methyltranfer_dom"/>
</dbReference>
<dbReference type="SUPFAM" id="SSF53335">
    <property type="entry name" value="S-adenosyl-L-methionine-dependent methyltransferases"/>
    <property type="match status" value="1"/>
</dbReference>
<dbReference type="GO" id="GO:0008168">
    <property type="term" value="F:methyltransferase activity"/>
    <property type="evidence" value="ECO:0007669"/>
    <property type="project" value="UniProtKB-KW"/>
</dbReference>
<keyword evidence="2" id="KW-0489">Methyltransferase</keyword>
<dbReference type="Gene3D" id="3.40.50.150">
    <property type="entry name" value="Vaccinia Virus protein VP39"/>
    <property type="match status" value="1"/>
</dbReference>
<dbReference type="PANTHER" id="PTHR43861">
    <property type="entry name" value="TRANS-ACONITATE 2-METHYLTRANSFERASE-RELATED"/>
    <property type="match status" value="1"/>
</dbReference>
<dbReference type="GO" id="GO:0032259">
    <property type="term" value="P:methylation"/>
    <property type="evidence" value="ECO:0007669"/>
    <property type="project" value="UniProtKB-KW"/>
</dbReference>
<evidence type="ECO:0000313" key="3">
    <source>
        <dbReference type="Proteomes" id="UP000070516"/>
    </source>
</evidence>
<keyword evidence="2" id="KW-0808">Transferase</keyword>
<evidence type="ECO:0000313" key="2">
    <source>
        <dbReference type="EMBL" id="AMN79642.1"/>
    </source>
</evidence>
<dbReference type="RefSeq" id="WP_061435792.1">
    <property type="nucleotide sequence ID" value="NZ_CP014546.1"/>
</dbReference>
<protein>
    <submittedName>
        <fullName evidence="2">Methyltransferase type 11</fullName>
    </submittedName>
</protein>
<feature type="domain" description="Methyltransferase" evidence="1">
    <location>
        <begin position="53"/>
        <end position="159"/>
    </location>
</feature>
<name>A0A127HYC7_PSEAZ</name>
<gene>
    <name evidence="2" type="ORF">AYR47_15490</name>
</gene>
<dbReference type="Pfam" id="PF13847">
    <property type="entry name" value="Methyltransf_31"/>
    <property type="match status" value="1"/>
</dbReference>